<accession>A0ABQ7JMV4</accession>
<evidence type="ECO:0000259" key="1">
    <source>
        <dbReference type="Pfam" id="PF00561"/>
    </source>
</evidence>
<reference evidence="2 3" key="1">
    <citation type="journal article" date="2020" name="Fungal Divers.">
        <title>Resolving the Mortierellaceae phylogeny through synthesis of multi-gene phylogenetics and phylogenomics.</title>
        <authorList>
            <person name="Vandepol N."/>
            <person name="Liber J."/>
            <person name="Desiro A."/>
            <person name="Na H."/>
            <person name="Kennedy M."/>
            <person name="Barry K."/>
            <person name="Grigoriev I.V."/>
            <person name="Miller A.N."/>
            <person name="O'Donnell K."/>
            <person name="Stajich J.E."/>
            <person name="Bonito G."/>
        </authorList>
    </citation>
    <scope>NUCLEOTIDE SEQUENCE [LARGE SCALE GENOMIC DNA]</scope>
    <source>
        <strain evidence="2 3">AD045</strain>
    </source>
</reference>
<dbReference type="PRINTS" id="PR00111">
    <property type="entry name" value="ABHYDROLASE"/>
</dbReference>
<dbReference type="InterPro" id="IPR000073">
    <property type="entry name" value="AB_hydrolase_1"/>
</dbReference>
<sequence length="312" mass="34431">MTQPPATSLPRFEKGHIKVGLERGNKKPVKLYYEQTGEGPIKLFLITGLGTPANGWDPVVEYFSKRPEYTIVAFDNRGAGYSDAPYGFYSTSQMAQDALELLDALGWHSDVNVAGISMGGMISLELVAAAPKRFSSLVLTSTNAGRSPPQLVTLAFFARVLTILDPHLRLKFITDHLYPKNWLDLPAPPDTGFKTNRDFVALTLKKQYIDIPMQPIHANIAQVWAALTHHISPSRLAQIRGSRIPVLIVTGTGDRLVRHSASHYMQKHLGCQMSVFEGSGHIIPSEQTVAYCSLVEKLIRKSQGDDGHQSEI</sequence>
<protein>
    <recommendedName>
        <fullName evidence="1">AB hydrolase-1 domain-containing protein</fullName>
    </recommendedName>
</protein>
<organism evidence="2 3">
    <name type="scientific">Linnemannia gamsii</name>
    <dbReference type="NCBI Taxonomy" id="64522"/>
    <lineage>
        <taxon>Eukaryota</taxon>
        <taxon>Fungi</taxon>
        <taxon>Fungi incertae sedis</taxon>
        <taxon>Mucoromycota</taxon>
        <taxon>Mortierellomycotina</taxon>
        <taxon>Mortierellomycetes</taxon>
        <taxon>Mortierellales</taxon>
        <taxon>Mortierellaceae</taxon>
        <taxon>Linnemannia</taxon>
    </lineage>
</organism>
<gene>
    <name evidence="2" type="ORF">BGZ96_001071</name>
</gene>
<evidence type="ECO:0000313" key="2">
    <source>
        <dbReference type="EMBL" id="KAG0281599.1"/>
    </source>
</evidence>
<dbReference type="Proteomes" id="UP001194696">
    <property type="component" value="Unassembled WGS sequence"/>
</dbReference>
<keyword evidence="3" id="KW-1185">Reference proteome</keyword>
<evidence type="ECO:0000313" key="3">
    <source>
        <dbReference type="Proteomes" id="UP001194696"/>
    </source>
</evidence>
<dbReference type="SUPFAM" id="SSF53474">
    <property type="entry name" value="alpha/beta-Hydrolases"/>
    <property type="match status" value="1"/>
</dbReference>
<feature type="domain" description="AB hydrolase-1" evidence="1">
    <location>
        <begin position="43"/>
        <end position="284"/>
    </location>
</feature>
<dbReference type="PANTHER" id="PTHR43433:SF5">
    <property type="entry name" value="AB HYDROLASE-1 DOMAIN-CONTAINING PROTEIN"/>
    <property type="match status" value="1"/>
</dbReference>
<dbReference type="PANTHER" id="PTHR43433">
    <property type="entry name" value="HYDROLASE, ALPHA/BETA FOLD FAMILY PROTEIN"/>
    <property type="match status" value="1"/>
</dbReference>
<proteinExistence type="predicted"/>
<dbReference type="Gene3D" id="3.40.50.1820">
    <property type="entry name" value="alpha/beta hydrolase"/>
    <property type="match status" value="1"/>
</dbReference>
<name>A0ABQ7JMV4_9FUNG</name>
<comment type="caution">
    <text evidence="2">The sequence shown here is derived from an EMBL/GenBank/DDBJ whole genome shotgun (WGS) entry which is preliminary data.</text>
</comment>
<dbReference type="EMBL" id="JAAAIM010001169">
    <property type="protein sequence ID" value="KAG0281599.1"/>
    <property type="molecule type" value="Genomic_DNA"/>
</dbReference>
<dbReference type="InterPro" id="IPR029058">
    <property type="entry name" value="AB_hydrolase_fold"/>
</dbReference>
<dbReference type="InterPro" id="IPR050471">
    <property type="entry name" value="AB_hydrolase"/>
</dbReference>
<dbReference type="Pfam" id="PF00561">
    <property type="entry name" value="Abhydrolase_1"/>
    <property type="match status" value="1"/>
</dbReference>